<evidence type="ECO:0000256" key="7">
    <source>
        <dbReference type="ARBA" id="ARBA00022729"/>
    </source>
</evidence>
<evidence type="ECO:0000259" key="11">
    <source>
        <dbReference type="Pfam" id="PF13953"/>
    </source>
</evidence>
<feature type="domain" description="PapC-like C-terminal" evidence="11">
    <location>
        <begin position="760"/>
        <end position="822"/>
    </location>
</feature>
<dbReference type="AlphaFoldDB" id="A0A6N2U4C2"/>
<dbReference type="GO" id="GO:0009297">
    <property type="term" value="P:pilus assembly"/>
    <property type="evidence" value="ECO:0007669"/>
    <property type="project" value="InterPro"/>
</dbReference>
<sequence length="847" mass="91998">MNNRAQPLSHSSSRAFAPLLHGLSGLLFLSSSVLYARDFYFQPNSLEGGENTPQTTNLAIFDNPKAQLAGSYPSHILLNDRKIQEKTLAYVNAEDGSLVPLLTPKMLREWGIKVDDYPILASEPADKPLKHDLGTYIPAASAVFDFKLQNLHLSIPQIAVQKVNANAVDPSRWDAGVPVLFADYAFSGQDNLAHTQGQHSNQYLNLRSGANLGEWRLRNYGTWSNAADNQGWQNIATWIQHDVQTLKAQFIAGQSSTRGEVFDSLQFNGINIASDDEMLPNSERGYAPTLRGTAYSNAVVTVKQNGYTIYQQNVAPGAFEINDLAASTNSGDLELSVQEADGSVRTTIQPFSSIALMQRPSRLRFEATAGRYRADNGSNDKEPEFAQGSVIYGINNTFTAIGGLTTAQDYNAVNAGMGISLGNWGAISADVTAARSVLDSGNISSGQSWRVLYTGDFNPTNTHFSLSGYRYSSEGYYSFVEANQHQTKDSSDETRDHKRNRLQLNISQPVGAGNIYINGYQQNYWNNSRRDSSLSAGASYSLMGISYNLSLTWSTTSNSEDDRSLYLGLTIPLSHWLPDSWATYSLNNNQHGATTQNVGLNGSLLADNRLNYSLQQSRSNQSPQDSSSVYSTWYAQYGRLNAGYYTASDGSRQLSYGANGALVAHPRGITLSQPLGSQFAIVDADGAPGVSFQNQRGIHTDMFGNAIIPSISAYQENHINIDTTTLPDDVDSSNTSSTVVPSRNAAVVAHFSARRGYRALVTLVQSSGQPLPFGTMVTSEDGLLNGIADDQGVVYLAGLSGTVTLKAKWGNQERQRCIATITTGEEITQNTDAADIKRMTAACKQGG</sequence>
<dbReference type="FunFam" id="2.60.40.3110:FF:000001">
    <property type="entry name" value="Putative fimbrial outer membrane usher"/>
    <property type="match status" value="1"/>
</dbReference>
<feature type="domain" description="PapC N-terminal" evidence="12">
    <location>
        <begin position="40"/>
        <end position="187"/>
    </location>
</feature>
<keyword evidence="4" id="KW-1134">Transmembrane beta strand</keyword>
<dbReference type="GO" id="GO:0015473">
    <property type="term" value="F:fimbrial usher porin activity"/>
    <property type="evidence" value="ECO:0007669"/>
    <property type="project" value="InterPro"/>
</dbReference>
<dbReference type="InterPro" id="IPR042186">
    <property type="entry name" value="FimD_plug_dom"/>
</dbReference>
<dbReference type="GO" id="GO:0009279">
    <property type="term" value="C:cell outer membrane"/>
    <property type="evidence" value="ECO:0007669"/>
    <property type="project" value="UniProtKB-SubCell"/>
</dbReference>
<dbReference type="InterPro" id="IPR043142">
    <property type="entry name" value="PapC-like_C_sf"/>
</dbReference>
<keyword evidence="3 10" id="KW-0813">Transport</keyword>
<dbReference type="InterPro" id="IPR025885">
    <property type="entry name" value="PapC_N"/>
</dbReference>
<dbReference type="EMBL" id="CACRTI010000004">
    <property type="protein sequence ID" value="VYT12975.1"/>
    <property type="molecule type" value="Genomic_DNA"/>
</dbReference>
<dbReference type="InterPro" id="IPR000015">
    <property type="entry name" value="Fimb_usher"/>
</dbReference>
<evidence type="ECO:0000256" key="10">
    <source>
        <dbReference type="RuleBase" id="RU003884"/>
    </source>
</evidence>
<keyword evidence="9 10" id="KW-0998">Cell outer membrane</keyword>
<dbReference type="Gene3D" id="2.60.40.3110">
    <property type="match status" value="1"/>
</dbReference>
<evidence type="ECO:0000256" key="4">
    <source>
        <dbReference type="ARBA" id="ARBA00022452"/>
    </source>
</evidence>
<gene>
    <name evidence="13" type="primary">fimD_6</name>
    <name evidence="13" type="ORF">CALFYP1_02874</name>
</gene>
<dbReference type="PANTHER" id="PTHR30451">
    <property type="entry name" value="OUTER MEMBRANE USHER PROTEIN"/>
    <property type="match status" value="1"/>
</dbReference>
<keyword evidence="8 10" id="KW-0472">Membrane</keyword>
<dbReference type="Gene3D" id="2.60.40.2070">
    <property type="match status" value="1"/>
</dbReference>
<name>A0A6N2U4C2_CITAM</name>
<evidence type="ECO:0000256" key="3">
    <source>
        <dbReference type="ARBA" id="ARBA00022448"/>
    </source>
</evidence>
<dbReference type="Gene3D" id="3.10.20.410">
    <property type="match status" value="1"/>
</dbReference>
<dbReference type="SUPFAM" id="SSF141729">
    <property type="entry name" value="FimD N-terminal domain-like"/>
    <property type="match status" value="1"/>
</dbReference>
<accession>A0A6N2U4C2</accession>
<comment type="similarity">
    <text evidence="2 10">Belongs to the fimbrial export usher family.</text>
</comment>
<dbReference type="Pfam" id="PF00577">
    <property type="entry name" value="Usher"/>
    <property type="match status" value="1"/>
</dbReference>
<dbReference type="Pfam" id="PF13954">
    <property type="entry name" value="PapC_N"/>
    <property type="match status" value="1"/>
</dbReference>
<dbReference type="InterPro" id="IPR018030">
    <property type="entry name" value="Fimbrial_membr_usher_CS"/>
</dbReference>
<organism evidence="13">
    <name type="scientific">Citrobacter amalonaticus</name>
    <dbReference type="NCBI Taxonomy" id="35703"/>
    <lineage>
        <taxon>Bacteria</taxon>
        <taxon>Pseudomonadati</taxon>
        <taxon>Pseudomonadota</taxon>
        <taxon>Gammaproteobacteria</taxon>
        <taxon>Enterobacterales</taxon>
        <taxon>Enterobacteriaceae</taxon>
        <taxon>Citrobacter</taxon>
    </lineage>
</organism>
<evidence type="ECO:0000313" key="13">
    <source>
        <dbReference type="EMBL" id="VYT12975.1"/>
    </source>
</evidence>
<evidence type="ECO:0000259" key="12">
    <source>
        <dbReference type="Pfam" id="PF13954"/>
    </source>
</evidence>
<keyword evidence="7" id="KW-0732">Signal</keyword>
<evidence type="ECO:0000256" key="1">
    <source>
        <dbReference type="ARBA" id="ARBA00004571"/>
    </source>
</evidence>
<evidence type="ECO:0000256" key="2">
    <source>
        <dbReference type="ARBA" id="ARBA00008064"/>
    </source>
</evidence>
<dbReference type="PANTHER" id="PTHR30451:SF21">
    <property type="entry name" value="FIMBRIAL USHER DOMAIN-CONTAINING PROTEIN YDET-RELATED"/>
    <property type="match status" value="1"/>
</dbReference>
<reference evidence="13" key="1">
    <citation type="submission" date="2019-11" db="EMBL/GenBank/DDBJ databases">
        <authorList>
            <person name="Feng L."/>
        </authorList>
    </citation>
    <scope>NUCLEOTIDE SEQUENCE</scope>
    <source>
        <strain evidence="13">CAmalonaticusLFYP1</strain>
    </source>
</reference>
<evidence type="ECO:0000256" key="8">
    <source>
        <dbReference type="ARBA" id="ARBA00023136"/>
    </source>
</evidence>
<dbReference type="Gene3D" id="2.60.40.2610">
    <property type="entry name" value="Outer membrane usher protein FimD, plug domain"/>
    <property type="match status" value="1"/>
</dbReference>
<keyword evidence="5 10" id="KW-1029">Fimbrium biogenesis</keyword>
<dbReference type="Pfam" id="PF13953">
    <property type="entry name" value="PapC_C"/>
    <property type="match status" value="1"/>
</dbReference>
<dbReference type="PROSITE" id="PS01151">
    <property type="entry name" value="FIMBRIAL_USHER"/>
    <property type="match status" value="1"/>
</dbReference>
<proteinExistence type="inferred from homology"/>
<evidence type="ECO:0000256" key="6">
    <source>
        <dbReference type="ARBA" id="ARBA00022692"/>
    </source>
</evidence>
<evidence type="ECO:0000256" key="5">
    <source>
        <dbReference type="ARBA" id="ARBA00022558"/>
    </source>
</evidence>
<dbReference type="InterPro" id="IPR037224">
    <property type="entry name" value="PapC_N_sf"/>
</dbReference>
<comment type="subcellular location">
    <subcellularLocation>
        <location evidence="1 10">Cell outer membrane</location>
        <topology evidence="1 10">Multi-pass membrane protein</topology>
    </subcellularLocation>
</comment>
<dbReference type="InterPro" id="IPR025949">
    <property type="entry name" value="PapC-like_C"/>
</dbReference>
<keyword evidence="6 10" id="KW-0812">Transmembrane</keyword>
<evidence type="ECO:0000256" key="9">
    <source>
        <dbReference type="ARBA" id="ARBA00023237"/>
    </source>
</evidence>
<protein>
    <submittedName>
        <fullName evidence="13">Outer membrane usher protein FimD</fullName>
    </submittedName>
</protein>